<organism evidence="9 10">
    <name type="scientific">Campylobacter anatolicus</name>
    <dbReference type="NCBI Taxonomy" id="2829105"/>
    <lineage>
        <taxon>Bacteria</taxon>
        <taxon>Pseudomonadati</taxon>
        <taxon>Campylobacterota</taxon>
        <taxon>Epsilonproteobacteria</taxon>
        <taxon>Campylobacterales</taxon>
        <taxon>Campylobacteraceae</taxon>
        <taxon>Campylobacter</taxon>
    </lineage>
</organism>
<gene>
    <name evidence="9" type="ORF">KDD93_06175</name>
</gene>
<dbReference type="InterPro" id="IPR000060">
    <property type="entry name" value="BCCT_transptr"/>
</dbReference>
<dbReference type="InterPro" id="IPR018093">
    <property type="entry name" value="BCCT_CS"/>
</dbReference>
<dbReference type="NCBIfam" id="TIGR00842">
    <property type="entry name" value="bcct"/>
    <property type="match status" value="1"/>
</dbReference>
<dbReference type="PANTHER" id="PTHR30047">
    <property type="entry name" value="HIGH-AFFINITY CHOLINE TRANSPORT PROTEIN-RELATED"/>
    <property type="match status" value="1"/>
</dbReference>
<evidence type="ECO:0000256" key="4">
    <source>
        <dbReference type="ARBA" id="ARBA00022475"/>
    </source>
</evidence>
<evidence type="ECO:0000256" key="3">
    <source>
        <dbReference type="ARBA" id="ARBA00022448"/>
    </source>
</evidence>
<keyword evidence="5 8" id="KW-0812">Transmembrane</keyword>
<dbReference type="EMBL" id="JAGSSW010000005">
    <property type="protein sequence ID" value="MBR8464159.1"/>
    <property type="molecule type" value="Genomic_DNA"/>
</dbReference>
<evidence type="ECO:0000256" key="6">
    <source>
        <dbReference type="ARBA" id="ARBA00022989"/>
    </source>
</evidence>
<dbReference type="PROSITE" id="PS01303">
    <property type="entry name" value="BCCT"/>
    <property type="match status" value="1"/>
</dbReference>
<feature type="transmembrane region" description="Helical" evidence="8">
    <location>
        <begin position="12"/>
        <end position="31"/>
    </location>
</feature>
<comment type="caution">
    <text evidence="9">The sequence shown here is derived from an EMBL/GenBank/DDBJ whole genome shotgun (WGS) entry which is preliminary data.</text>
</comment>
<protein>
    <submittedName>
        <fullName evidence="9">BCCT family transporter</fullName>
    </submittedName>
</protein>
<feature type="transmembrane region" description="Helical" evidence="8">
    <location>
        <begin position="402"/>
        <end position="423"/>
    </location>
</feature>
<feature type="transmembrane region" description="Helical" evidence="8">
    <location>
        <begin position="189"/>
        <end position="208"/>
    </location>
</feature>
<dbReference type="Pfam" id="PF02028">
    <property type="entry name" value="BCCT"/>
    <property type="match status" value="1"/>
</dbReference>
<keyword evidence="3" id="KW-0813">Transport</keyword>
<feature type="transmembrane region" description="Helical" evidence="8">
    <location>
        <begin position="139"/>
        <end position="162"/>
    </location>
</feature>
<keyword evidence="4" id="KW-1003">Cell membrane</keyword>
<feature type="transmembrane region" description="Helical" evidence="8">
    <location>
        <begin position="345"/>
        <end position="368"/>
    </location>
</feature>
<sequence length="650" mass="72928">MTQTKLAKFNPNVFYPSIFVIFFVAIFSVVAPDFSFECFKYAQNFITKNFGWFYVLSIAIILIAIAILGFSKFGEIKLGADHSKPEFKNISWFSMLFAAGMGIGLVFFGVSEPLMHYTHPPVGTAETIGAARQAMNITFFHWGFGAWATYAIVALILAFFAYRHNLPLTLRSAFYPIIGDKIFGRWGDAIDVFAVVATLFGIATSLGYGVVQVNTGLTYMYGVPNMNITLLFVLCILATISAASGVDKGIKFLSNLNIFVAIVFMLFILFLGHTTHLLQSLVENSGKYISTLISNTLNLYAYDKGKDTWLGGWTLLYWAWWLSWSPFVGLFIAKISKGRTIREFIIGVLLVPTGFTFMWMTFFGNSAIEMVQNGFMELANVANSDSSMAIFMFLDKFNFSSVLGTIVVLMVAVFFITSADSGAMVMNMLCSNGKDNTPMWQKIFWGLSVGVVACVLMMNGGLASLQAMTISAALPFTIALMMAIFGLFRALRVDVLKKHTQSVFSNMPLSEMSKSWQERLAAIINLPNKRSADRFINDTLIRVFDELKVEFEKNSLKAKIIKNDQDKFIEIIVGLGDEMDFYYGVKLIKRQSPDYTNFLGGDDLYYRAEVFLKEGGQDYDILGWSEATIINDVIEQYRRHMQFLQTLRNG</sequence>
<evidence type="ECO:0000256" key="2">
    <source>
        <dbReference type="ARBA" id="ARBA00005658"/>
    </source>
</evidence>
<feature type="transmembrane region" description="Helical" evidence="8">
    <location>
        <begin position="90"/>
        <end position="110"/>
    </location>
</feature>
<keyword evidence="6 8" id="KW-1133">Transmembrane helix</keyword>
<comment type="subcellular location">
    <subcellularLocation>
        <location evidence="1">Cell membrane</location>
        <topology evidence="1">Multi-pass membrane protein</topology>
    </subcellularLocation>
</comment>
<feature type="transmembrane region" description="Helical" evidence="8">
    <location>
        <begin position="258"/>
        <end position="278"/>
    </location>
</feature>
<proteinExistence type="inferred from homology"/>
<evidence type="ECO:0000256" key="1">
    <source>
        <dbReference type="ARBA" id="ARBA00004651"/>
    </source>
</evidence>
<feature type="transmembrane region" description="Helical" evidence="8">
    <location>
        <begin position="315"/>
        <end position="333"/>
    </location>
</feature>
<dbReference type="RefSeq" id="WP_212142119.1">
    <property type="nucleotide sequence ID" value="NZ_JAGSSW010000005.1"/>
</dbReference>
<name>A0ABS5HIQ8_9BACT</name>
<evidence type="ECO:0000256" key="8">
    <source>
        <dbReference type="SAM" id="Phobius"/>
    </source>
</evidence>
<evidence type="ECO:0000256" key="7">
    <source>
        <dbReference type="ARBA" id="ARBA00023136"/>
    </source>
</evidence>
<feature type="transmembrane region" description="Helical" evidence="8">
    <location>
        <begin position="228"/>
        <end position="246"/>
    </location>
</feature>
<comment type="similarity">
    <text evidence="2">Belongs to the BCCT transporter (TC 2.A.15) family.</text>
</comment>
<feature type="transmembrane region" description="Helical" evidence="8">
    <location>
        <begin position="468"/>
        <end position="488"/>
    </location>
</feature>
<evidence type="ECO:0000313" key="10">
    <source>
        <dbReference type="Proteomes" id="UP000682951"/>
    </source>
</evidence>
<dbReference type="Proteomes" id="UP000682951">
    <property type="component" value="Unassembled WGS sequence"/>
</dbReference>
<dbReference type="PANTHER" id="PTHR30047:SF7">
    <property type="entry name" value="HIGH-AFFINITY CHOLINE TRANSPORT PROTEIN"/>
    <property type="match status" value="1"/>
</dbReference>
<feature type="transmembrane region" description="Helical" evidence="8">
    <location>
        <begin position="443"/>
        <end position="462"/>
    </location>
</feature>
<keyword evidence="7 8" id="KW-0472">Membrane</keyword>
<evidence type="ECO:0000256" key="5">
    <source>
        <dbReference type="ARBA" id="ARBA00022692"/>
    </source>
</evidence>
<accession>A0ABS5HIQ8</accession>
<feature type="transmembrane region" description="Helical" evidence="8">
    <location>
        <begin position="51"/>
        <end position="70"/>
    </location>
</feature>
<keyword evidence="10" id="KW-1185">Reference proteome</keyword>
<reference evidence="9 10" key="1">
    <citation type="submission" date="2021-04" db="EMBL/GenBank/DDBJ databases">
        <title>Molecular and phenotypic characterization and identification of bacterial isolates recovered from the Anatolian ground squirrels (Spermophilus xanthoprymnus) and which have the potential to form a new species in the Campylobacter genus.</title>
        <authorList>
            <person name="Aydin F."/>
            <person name="Abay S."/>
            <person name="Kayman T."/>
            <person name="Karakaya E."/>
            <person name="Mustak H.K."/>
            <person name="Mustak I.B."/>
            <person name="Bilgin N."/>
            <person name="Duzler A."/>
            <person name="Sahin O."/>
            <person name="Guran O."/>
            <person name="Saticioglu I.B."/>
        </authorList>
    </citation>
    <scope>NUCLEOTIDE SEQUENCE [LARGE SCALE GENOMIC DNA]</scope>
    <source>
        <strain evidence="10">faydin-G24</strain>
    </source>
</reference>
<evidence type="ECO:0000313" key="9">
    <source>
        <dbReference type="EMBL" id="MBR8464159.1"/>
    </source>
</evidence>